<keyword evidence="3" id="KW-1185">Reference proteome</keyword>
<evidence type="ECO:0000313" key="3">
    <source>
        <dbReference type="Proteomes" id="UP000018922"/>
    </source>
</evidence>
<dbReference type="KEGG" id="mgy:MGMSRv2__2714"/>
<feature type="domain" description="M23ase beta-sheet core" evidence="1">
    <location>
        <begin position="158"/>
        <end position="253"/>
    </location>
</feature>
<dbReference type="STRING" id="1430440.MGMSRv2__2714"/>
<dbReference type="OrthoDB" id="9815245at2"/>
<dbReference type="FunFam" id="2.70.70.10:FF:000019">
    <property type="entry name" value="M23 family peptidase"/>
    <property type="match status" value="1"/>
</dbReference>
<protein>
    <submittedName>
        <fullName evidence="2">M23/M37 family peptidase</fullName>
    </submittedName>
</protein>
<dbReference type="RefSeq" id="WP_024080885.1">
    <property type="nucleotide sequence ID" value="NZ_CP027526.1"/>
</dbReference>
<proteinExistence type="predicted"/>
<dbReference type="EMBL" id="HG794546">
    <property type="protein sequence ID" value="CDK99929.1"/>
    <property type="molecule type" value="Genomic_DNA"/>
</dbReference>
<dbReference type="Gene3D" id="2.70.70.10">
    <property type="entry name" value="Glucose Permease (Domain IIA)"/>
    <property type="match status" value="1"/>
</dbReference>
<accession>V6F3A2</accession>
<evidence type="ECO:0000313" key="2">
    <source>
        <dbReference type="EMBL" id="CDK99929.1"/>
    </source>
</evidence>
<dbReference type="PANTHER" id="PTHR21666:SF285">
    <property type="entry name" value="M23 FAMILY METALLOPEPTIDASE"/>
    <property type="match status" value="1"/>
</dbReference>
<dbReference type="Pfam" id="PF01551">
    <property type="entry name" value="Peptidase_M23"/>
    <property type="match status" value="1"/>
</dbReference>
<dbReference type="KEGG" id="mgry:MSR1_36460"/>
<dbReference type="InterPro" id="IPR016047">
    <property type="entry name" value="M23ase_b-sheet_dom"/>
</dbReference>
<reference evidence="2 3" key="1">
    <citation type="journal article" date="2014" name="Genome Announc.">
        <title>Complete genome sequence of Magnetospirillum gryphiswaldense MSR-1.</title>
        <authorList>
            <person name="Wang X."/>
            <person name="Wang Q."/>
            <person name="Zhang W."/>
            <person name="Wang Y."/>
            <person name="Li L."/>
            <person name="Wen T."/>
            <person name="Zhang T."/>
            <person name="Zhang Y."/>
            <person name="Xu J."/>
            <person name="Hu J."/>
            <person name="Li S."/>
            <person name="Liu L."/>
            <person name="Liu J."/>
            <person name="Jiang W."/>
            <person name="Tian J."/>
            <person name="Li Y."/>
            <person name="Schuler D."/>
            <person name="Wang L."/>
            <person name="Li J."/>
        </authorList>
    </citation>
    <scope>NUCLEOTIDE SEQUENCE [LARGE SCALE GENOMIC DNA]</scope>
    <source>
        <strain evidence="3">DSM 6361 / JCM 21280 / NBRC 15271 / MSR-1</strain>
    </source>
</reference>
<sequence length="264" mass="27514">MRRVLGFVLLLAVGPAWAGDLRGKLEQGGLVIGQAPPGAAISLDGRAVPTDDQGRFLLGFGRDAGPAASLTIGTQTRILPIAKRDWQIQRIDGLPAAKVSPDPAQLARIQAENRLIAERRQQSQPRALFLAGLAAPADGIVSGVFGSQRVLNGEARAPHSGTDIAAITGAPVRAAGDGIVTLTHPDMFFTGQTLMIDHGLGLQSVYAHLSRMDVTEGQTVAKGQVIGAVGASGRATGPHLHWGASWLDVRLDPETVLAVLPCCS</sequence>
<name>V6F3A2_MAGGM</name>
<dbReference type="SUPFAM" id="SSF51261">
    <property type="entry name" value="Duplicated hybrid motif"/>
    <property type="match status" value="1"/>
</dbReference>
<organism evidence="2 3">
    <name type="scientific">Magnetospirillum gryphiswaldense (strain DSM 6361 / JCM 21280 / NBRC 15271 / MSR-1)</name>
    <dbReference type="NCBI Taxonomy" id="431944"/>
    <lineage>
        <taxon>Bacteria</taxon>
        <taxon>Pseudomonadati</taxon>
        <taxon>Pseudomonadota</taxon>
        <taxon>Alphaproteobacteria</taxon>
        <taxon>Rhodospirillales</taxon>
        <taxon>Rhodospirillaceae</taxon>
        <taxon>Magnetospirillum</taxon>
    </lineage>
</organism>
<dbReference type="eggNOG" id="COG0739">
    <property type="taxonomic scope" value="Bacteria"/>
</dbReference>
<evidence type="ECO:0000259" key="1">
    <source>
        <dbReference type="Pfam" id="PF01551"/>
    </source>
</evidence>
<dbReference type="PANTHER" id="PTHR21666">
    <property type="entry name" value="PEPTIDASE-RELATED"/>
    <property type="match status" value="1"/>
</dbReference>
<dbReference type="InterPro" id="IPR050570">
    <property type="entry name" value="Cell_wall_metabolism_enzyme"/>
</dbReference>
<dbReference type="Proteomes" id="UP000018922">
    <property type="component" value="Chromosome I"/>
</dbReference>
<dbReference type="GO" id="GO:0004222">
    <property type="term" value="F:metalloendopeptidase activity"/>
    <property type="evidence" value="ECO:0007669"/>
    <property type="project" value="TreeGrafter"/>
</dbReference>
<dbReference type="AlphaFoldDB" id="V6F3A2"/>
<gene>
    <name evidence="2" type="ordered locus">MGMSRv2__2714</name>
</gene>
<dbReference type="CDD" id="cd12797">
    <property type="entry name" value="M23_peptidase"/>
    <property type="match status" value="1"/>
</dbReference>
<dbReference type="HOGENOM" id="CLU_029425_5_5_5"/>
<dbReference type="InterPro" id="IPR011055">
    <property type="entry name" value="Dup_hybrid_motif"/>
</dbReference>